<feature type="coiled-coil region" evidence="1">
    <location>
        <begin position="36"/>
        <end position="63"/>
    </location>
</feature>
<keyword evidence="4" id="KW-1185">Reference proteome</keyword>
<keyword evidence="2" id="KW-0812">Transmembrane</keyword>
<gene>
    <name evidence="3" type="ORF">J2X31_002431</name>
</gene>
<keyword evidence="2" id="KW-0472">Membrane</keyword>
<keyword evidence="2" id="KW-1133">Transmembrane helix</keyword>
<organism evidence="3 4">
    <name type="scientific">Flavobacterium arsenatis</name>
    <dbReference type="NCBI Taxonomy" id="1484332"/>
    <lineage>
        <taxon>Bacteria</taxon>
        <taxon>Pseudomonadati</taxon>
        <taxon>Bacteroidota</taxon>
        <taxon>Flavobacteriia</taxon>
        <taxon>Flavobacteriales</taxon>
        <taxon>Flavobacteriaceae</taxon>
        <taxon>Flavobacterium</taxon>
    </lineage>
</organism>
<evidence type="ECO:0000313" key="4">
    <source>
        <dbReference type="Proteomes" id="UP001255185"/>
    </source>
</evidence>
<accession>A0ABU1TRB7</accession>
<dbReference type="EMBL" id="JAVDVI010000010">
    <property type="protein sequence ID" value="MDR6968408.1"/>
    <property type="molecule type" value="Genomic_DNA"/>
</dbReference>
<comment type="caution">
    <text evidence="3">The sequence shown here is derived from an EMBL/GenBank/DDBJ whole genome shotgun (WGS) entry which is preliminary data.</text>
</comment>
<evidence type="ECO:0000256" key="2">
    <source>
        <dbReference type="SAM" id="Phobius"/>
    </source>
</evidence>
<dbReference type="RefSeq" id="WP_310026972.1">
    <property type="nucleotide sequence ID" value="NZ_JAVDVI010000010.1"/>
</dbReference>
<dbReference type="Proteomes" id="UP001255185">
    <property type="component" value="Unassembled WGS sequence"/>
</dbReference>
<name>A0ABU1TRB7_9FLAO</name>
<sequence>MSNKKLIIGVASGVALLTAVGILLYKKKKTKKERFIDEAEHLAENFKSKLNNLQRKAQKEFKNVSSSGEELTNVAKERVNDWLSKAGN</sequence>
<evidence type="ECO:0000256" key="1">
    <source>
        <dbReference type="SAM" id="Coils"/>
    </source>
</evidence>
<reference evidence="3 4" key="1">
    <citation type="submission" date="2023-07" db="EMBL/GenBank/DDBJ databases">
        <title>Sorghum-associated microbial communities from plants grown in Nebraska, USA.</title>
        <authorList>
            <person name="Schachtman D."/>
        </authorList>
    </citation>
    <scope>NUCLEOTIDE SEQUENCE [LARGE SCALE GENOMIC DNA]</scope>
    <source>
        <strain evidence="3 4">3773</strain>
    </source>
</reference>
<proteinExistence type="predicted"/>
<evidence type="ECO:0000313" key="3">
    <source>
        <dbReference type="EMBL" id="MDR6968408.1"/>
    </source>
</evidence>
<keyword evidence="1" id="KW-0175">Coiled coil</keyword>
<feature type="transmembrane region" description="Helical" evidence="2">
    <location>
        <begin position="6"/>
        <end position="25"/>
    </location>
</feature>
<protein>
    <submittedName>
        <fullName evidence="3">Gas vesicle protein</fullName>
    </submittedName>
</protein>